<comment type="caution">
    <text evidence="1">The sequence shown here is derived from an EMBL/GenBank/DDBJ whole genome shotgun (WGS) entry which is preliminary data.</text>
</comment>
<dbReference type="Proteomes" id="UP000635565">
    <property type="component" value="Unassembled WGS sequence"/>
</dbReference>
<dbReference type="EMBL" id="BNJJ01000004">
    <property type="protein sequence ID" value="GHO83607.1"/>
    <property type="molecule type" value="Genomic_DNA"/>
</dbReference>
<evidence type="ECO:0000313" key="1">
    <source>
        <dbReference type="EMBL" id="GHO83607.1"/>
    </source>
</evidence>
<evidence type="ECO:0000313" key="2">
    <source>
        <dbReference type="Proteomes" id="UP000635565"/>
    </source>
</evidence>
<gene>
    <name evidence="1" type="ORF">KSZ_16130</name>
</gene>
<proteinExistence type="predicted"/>
<sequence>MMSLIAFVNYVGYFTNSTNSTNSVIEKVAAFEYIGTEMRMNNEFATPQRVSM</sequence>
<accession>A0ABQ3VBS2</accession>
<organism evidence="1 2">
    <name type="scientific">Dictyobacter formicarum</name>
    <dbReference type="NCBI Taxonomy" id="2778368"/>
    <lineage>
        <taxon>Bacteria</taxon>
        <taxon>Bacillati</taxon>
        <taxon>Chloroflexota</taxon>
        <taxon>Ktedonobacteria</taxon>
        <taxon>Ktedonobacterales</taxon>
        <taxon>Dictyobacteraceae</taxon>
        <taxon>Dictyobacter</taxon>
    </lineage>
</organism>
<evidence type="ECO:0008006" key="3">
    <source>
        <dbReference type="Google" id="ProtNLM"/>
    </source>
</evidence>
<name>A0ABQ3VBS2_9CHLR</name>
<reference evidence="1 2" key="1">
    <citation type="journal article" date="2021" name="Int. J. Syst. Evol. Microbiol.">
        <title>Reticulibacter mediterranei gen. nov., sp. nov., within the new family Reticulibacteraceae fam. nov., and Ktedonospora formicarum gen. nov., sp. nov., Ktedonobacter robiniae sp. nov., Dictyobacter formicarum sp. nov. and Dictyobacter arantiisoli sp. nov., belonging to the class Ktedonobacteria.</title>
        <authorList>
            <person name="Yabe S."/>
            <person name="Zheng Y."/>
            <person name="Wang C.M."/>
            <person name="Sakai Y."/>
            <person name="Abe K."/>
            <person name="Yokota A."/>
            <person name="Donadio S."/>
            <person name="Cavaletti L."/>
            <person name="Monciardini P."/>
        </authorList>
    </citation>
    <scope>NUCLEOTIDE SEQUENCE [LARGE SCALE GENOMIC DNA]</scope>
    <source>
        <strain evidence="1 2">SOSP1-9</strain>
    </source>
</reference>
<keyword evidence="2" id="KW-1185">Reference proteome</keyword>
<protein>
    <recommendedName>
        <fullName evidence="3">ABC transmembrane type-1 domain-containing protein</fullName>
    </recommendedName>
</protein>